<reference evidence="2" key="1">
    <citation type="submission" date="2022-11" db="UniProtKB">
        <authorList>
            <consortium name="WormBaseParasite"/>
        </authorList>
    </citation>
    <scope>IDENTIFICATION</scope>
</reference>
<name>A0A915K7K8_ROMCU</name>
<evidence type="ECO:0000313" key="1">
    <source>
        <dbReference type="Proteomes" id="UP000887565"/>
    </source>
</evidence>
<dbReference type="AlphaFoldDB" id="A0A915K7K8"/>
<accession>A0A915K7K8</accession>
<sequence length="94" mass="10159">MKKEPIVCYCYIRETPFPEILGITDPGPKKVAQPPDLGAPLHVHRRFFVLVVLITAKNKDMGIIAIVGDGANGHCVTNSANNLSSSSENLENSV</sequence>
<organism evidence="1 2">
    <name type="scientific">Romanomermis culicivorax</name>
    <name type="common">Nematode worm</name>
    <dbReference type="NCBI Taxonomy" id="13658"/>
    <lineage>
        <taxon>Eukaryota</taxon>
        <taxon>Metazoa</taxon>
        <taxon>Ecdysozoa</taxon>
        <taxon>Nematoda</taxon>
        <taxon>Enoplea</taxon>
        <taxon>Dorylaimia</taxon>
        <taxon>Mermithida</taxon>
        <taxon>Mermithoidea</taxon>
        <taxon>Mermithidae</taxon>
        <taxon>Romanomermis</taxon>
    </lineage>
</organism>
<protein>
    <submittedName>
        <fullName evidence="2">Uncharacterized protein</fullName>
    </submittedName>
</protein>
<evidence type="ECO:0000313" key="2">
    <source>
        <dbReference type="WBParaSite" id="nRc.2.0.1.t34169-RA"/>
    </source>
</evidence>
<dbReference type="WBParaSite" id="nRc.2.0.1.t34169-RA">
    <property type="protein sequence ID" value="nRc.2.0.1.t34169-RA"/>
    <property type="gene ID" value="nRc.2.0.1.g34169"/>
</dbReference>
<proteinExistence type="predicted"/>
<keyword evidence="1" id="KW-1185">Reference proteome</keyword>
<dbReference type="Proteomes" id="UP000887565">
    <property type="component" value="Unplaced"/>
</dbReference>